<name>A0A4Z1T2Y0_GIAMU</name>
<dbReference type="AlphaFoldDB" id="A0A4Z1T2Y0"/>
<proteinExistence type="predicted"/>
<reference evidence="1 2" key="1">
    <citation type="submission" date="2019-05" db="EMBL/GenBank/DDBJ databases">
        <title>The compact genome of Giardia muris reveals important steps in the evolution of intestinal protozoan parasites.</title>
        <authorList>
            <person name="Xu F."/>
            <person name="Jimenez-Gonzalez A."/>
            <person name="Einarsson E."/>
            <person name="Astvaldsson A."/>
            <person name="Peirasmaki D."/>
            <person name="Eckmann L."/>
            <person name="Andersson J.O."/>
            <person name="Svard S.G."/>
            <person name="Jerlstrom-Hultqvist J."/>
        </authorList>
    </citation>
    <scope>NUCLEOTIDE SEQUENCE [LARGE SCALE GENOMIC DNA]</scope>
    <source>
        <strain evidence="1 2">Roberts-Thomson</strain>
    </source>
</reference>
<accession>A0A4Z1T2Y0</accession>
<comment type="caution">
    <text evidence="1">The sequence shown here is derived from an EMBL/GenBank/DDBJ whole genome shotgun (WGS) entry which is preliminary data.</text>
</comment>
<gene>
    <name evidence="1" type="ORF">GMRT_11293</name>
</gene>
<dbReference type="VEuPathDB" id="GiardiaDB:GMRT_11293"/>
<keyword evidence="2" id="KW-1185">Reference proteome</keyword>
<organism evidence="1 2">
    <name type="scientific">Giardia muris</name>
    <dbReference type="NCBI Taxonomy" id="5742"/>
    <lineage>
        <taxon>Eukaryota</taxon>
        <taxon>Metamonada</taxon>
        <taxon>Diplomonadida</taxon>
        <taxon>Hexamitidae</taxon>
        <taxon>Giardiinae</taxon>
        <taxon>Giardia</taxon>
    </lineage>
</organism>
<evidence type="ECO:0000313" key="2">
    <source>
        <dbReference type="Proteomes" id="UP000315496"/>
    </source>
</evidence>
<dbReference type="EMBL" id="VDLU01000003">
    <property type="protein sequence ID" value="TNJ27417.1"/>
    <property type="molecule type" value="Genomic_DNA"/>
</dbReference>
<dbReference type="Proteomes" id="UP000315496">
    <property type="component" value="Chromosome 3"/>
</dbReference>
<evidence type="ECO:0000313" key="1">
    <source>
        <dbReference type="EMBL" id="TNJ27417.1"/>
    </source>
</evidence>
<sequence>MLGQSGGAIQSHHADQKVYYRFFFDPVTHTIQVPCNGTLSSALIRDCVLIEHKIRPEAMCRLELYRKREGVSGEEYVQLRADEMVQVGSLIYVKRVPARHTNAMSIADFADRLFLQAAQAGGERGEGLANVLDTKQEGLKGLTTTQQQQLLAGIMQGRQPREFLRYYCADREEATDAVGVNFQASIGVTSRTRIKSHQQKTAEEHDDDDIPAAETSLKEMWQASRGLATILFDV</sequence>
<protein>
    <submittedName>
        <fullName evidence="1">Uncharacterized protein</fullName>
    </submittedName>
</protein>